<dbReference type="Proteomes" id="UP000054064">
    <property type="component" value="Unassembled WGS sequence"/>
</dbReference>
<dbReference type="AlphaFoldDB" id="A0A091HLZ4"/>
<keyword evidence="3" id="KW-1185">Reference proteome</keyword>
<evidence type="ECO:0000256" key="1">
    <source>
        <dbReference type="SAM" id="MobiDB-lite"/>
    </source>
</evidence>
<feature type="region of interest" description="Disordered" evidence="1">
    <location>
        <begin position="1"/>
        <end position="43"/>
    </location>
</feature>
<feature type="non-terminal residue" evidence="2">
    <location>
        <position position="95"/>
    </location>
</feature>
<sequence>MGQSITLVDGHGVGDTVPRVHYNAGGTTGGVQGQHSLDGHVHGRGVEGLKHDLEGRGRYLRHLLSVGLGVEGRLCEQHRVLLRSHPQLIVEGVVP</sequence>
<organism evidence="2 3">
    <name type="scientific">Buceros rhinoceros silvestris</name>
    <dbReference type="NCBI Taxonomy" id="175836"/>
    <lineage>
        <taxon>Eukaryota</taxon>
        <taxon>Metazoa</taxon>
        <taxon>Chordata</taxon>
        <taxon>Craniata</taxon>
        <taxon>Vertebrata</taxon>
        <taxon>Euteleostomi</taxon>
        <taxon>Archelosauria</taxon>
        <taxon>Archosauria</taxon>
        <taxon>Dinosauria</taxon>
        <taxon>Saurischia</taxon>
        <taxon>Theropoda</taxon>
        <taxon>Coelurosauria</taxon>
        <taxon>Aves</taxon>
        <taxon>Neognathae</taxon>
        <taxon>Neoaves</taxon>
        <taxon>Telluraves</taxon>
        <taxon>Coraciimorphae</taxon>
        <taxon>Bucerotiformes</taxon>
        <taxon>Bucerotidae</taxon>
        <taxon>Buceros</taxon>
    </lineage>
</organism>
<dbReference type="EMBL" id="KL516959">
    <property type="protein sequence ID" value="KFO88353.1"/>
    <property type="molecule type" value="Genomic_DNA"/>
</dbReference>
<proteinExistence type="predicted"/>
<name>A0A091HLZ4_BUCRH</name>
<protein>
    <submittedName>
        <fullName evidence="2">Uncharacterized protein</fullName>
    </submittedName>
</protein>
<evidence type="ECO:0000313" key="3">
    <source>
        <dbReference type="Proteomes" id="UP000054064"/>
    </source>
</evidence>
<reference evidence="2 3" key="1">
    <citation type="submission" date="2014-04" db="EMBL/GenBank/DDBJ databases">
        <title>Genome evolution of avian class.</title>
        <authorList>
            <person name="Zhang G."/>
            <person name="Li C."/>
        </authorList>
    </citation>
    <scope>NUCLEOTIDE SEQUENCE [LARGE SCALE GENOMIC DNA]</scope>
    <source>
        <strain evidence="2">BGI_N320</strain>
    </source>
</reference>
<accession>A0A091HLZ4</accession>
<evidence type="ECO:0000313" key="2">
    <source>
        <dbReference type="EMBL" id="KFO88353.1"/>
    </source>
</evidence>
<gene>
    <name evidence="2" type="ORF">N320_06218</name>
</gene>